<protein>
    <submittedName>
        <fullName evidence="7">Telomere-binding protein</fullName>
    </submittedName>
</protein>
<dbReference type="GO" id="GO:0003677">
    <property type="term" value="F:DNA binding"/>
    <property type="evidence" value="ECO:0007669"/>
    <property type="project" value="UniProtKB-KW"/>
</dbReference>
<gene>
    <name evidence="7" type="ORF">EPTV-WA-051</name>
</gene>
<dbReference type="Pfam" id="PF04595">
    <property type="entry name" value="Pox_I6"/>
    <property type="match status" value="1"/>
</dbReference>
<evidence type="ECO:0000259" key="6">
    <source>
        <dbReference type="Pfam" id="PF12562"/>
    </source>
</evidence>
<dbReference type="InterPro" id="IPR007674">
    <property type="entry name" value="Poxvirus_F5/I6_dom"/>
</dbReference>
<comment type="function">
    <text evidence="4">Binds to the hairpin form of the viral telomeric sequence. Might direct genome encapsidation into the virus particle.</text>
</comment>
<dbReference type="InterPro" id="IPR022219">
    <property type="entry name" value="Poxvirus_I6_C"/>
</dbReference>
<evidence type="ECO:0000259" key="5">
    <source>
        <dbReference type="Pfam" id="PF04595"/>
    </source>
</evidence>
<keyword evidence="2" id="KW-0946">Virion</keyword>
<sequence>MNNFIKQAASKLLKPTIKLIQKNENKSYKECIISFDFEDFYYCNNIIFNKNLNTVDDVIKSWTILNSFTYEKYILKGLIKIIKKYSYINDIYFLPIGWLTGTGEIPTSHVVIKVLLTDYFSHFKNKIKEYLTSYSVLNLIIQTDKESVLKTFMFPDILPMALITLYPFDVEYILIVLFFGTCDESYCGITYITSKDMLSTVIEILKPITTEINVICDDITKTFTVKYSDSSQVEKFPSTTLIPICEIITPFNNDKFFIPQKIQPVNISTYISKKIVSLIDLPSYVDIKCISKNGVDYITHINTKKLKTVLIIAKDDFLKDVIFSGTFKKENLIWKGAYTYRIIESNFIVPELKVSNKGKRYVKKYTYNNSTFTTKTGSYIV</sequence>
<feature type="domain" description="Poxvirus F5/Telomere-binding protein I6" evidence="5">
    <location>
        <begin position="29"/>
        <end position="344"/>
    </location>
</feature>
<dbReference type="Proteomes" id="UP000217428">
    <property type="component" value="Segment"/>
</dbReference>
<evidence type="ECO:0000256" key="2">
    <source>
        <dbReference type="ARBA" id="ARBA00022844"/>
    </source>
</evidence>
<comment type="subcellular location">
    <subcellularLocation>
        <location evidence="1">Virion</location>
    </subcellularLocation>
</comment>
<keyword evidence="3" id="KW-0238">DNA-binding</keyword>
<proteinExistence type="predicted"/>
<accession>A0A220T6B7</accession>
<evidence type="ECO:0000256" key="3">
    <source>
        <dbReference type="ARBA" id="ARBA00023125"/>
    </source>
</evidence>
<dbReference type="OrthoDB" id="4351at10239"/>
<feature type="domain" description="Poxvirus I6 C-terminal" evidence="6">
    <location>
        <begin position="345"/>
        <end position="380"/>
    </location>
</feature>
<evidence type="ECO:0000256" key="4">
    <source>
        <dbReference type="ARBA" id="ARBA00025415"/>
    </source>
</evidence>
<dbReference type="Pfam" id="PF12562">
    <property type="entry name" value="Pox_I6_C"/>
    <property type="match status" value="1"/>
</dbReference>
<organism evidence="7 8">
    <name type="scientific">Eptesipox virus</name>
    <dbReference type="NCBI Taxonomy" id="1329402"/>
    <lineage>
        <taxon>Viruses</taxon>
        <taxon>Varidnaviria</taxon>
        <taxon>Bamfordvirae</taxon>
        <taxon>Nucleocytoviricota</taxon>
        <taxon>Pokkesviricetes</taxon>
        <taxon>Chitovirales</taxon>
        <taxon>Poxviridae</taxon>
        <taxon>Chordopoxvirinae</taxon>
        <taxon>Vespertilionpoxvirus</taxon>
        <taxon>Vespertilionpoxvirus eptesipox</taxon>
    </lineage>
</organism>
<dbReference type="EMBL" id="KY747497">
    <property type="protein sequence ID" value="ASK51252.1"/>
    <property type="molecule type" value="Genomic_DNA"/>
</dbReference>
<evidence type="ECO:0000256" key="1">
    <source>
        <dbReference type="ARBA" id="ARBA00004328"/>
    </source>
</evidence>
<dbReference type="GO" id="GO:0044423">
    <property type="term" value="C:virion component"/>
    <property type="evidence" value="ECO:0007669"/>
    <property type="project" value="UniProtKB-KW"/>
</dbReference>
<keyword evidence="8" id="KW-1185">Reference proteome</keyword>
<evidence type="ECO:0000313" key="7">
    <source>
        <dbReference type="EMBL" id="ASK51252.1"/>
    </source>
</evidence>
<name>A0A220T6B7_9POXV</name>
<dbReference type="GO" id="GO:0016032">
    <property type="term" value="P:viral process"/>
    <property type="evidence" value="ECO:0007669"/>
    <property type="project" value="InterPro"/>
</dbReference>
<reference evidence="7 8" key="1">
    <citation type="journal article" date="2017" name="Virus Genes">
        <title>Characterization of Eptesipoxvirus, a novel poxvirus from a microchiropteran bat.</title>
        <authorList>
            <person name="Tu S.L."/>
            <person name="Nakazawa Y."/>
            <person name="Gao J."/>
            <person name="Wilkins K."/>
            <person name="Gallardo-Romero N."/>
            <person name="Li Y."/>
            <person name="Emerson G.L."/>
            <person name="Carroll D.S."/>
            <person name="Upton C."/>
        </authorList>
    </citation>
    <scope>NUCLEOTIDE SEQUENCE [LARGE SCALE GENOMIC DNA]</scope>
    <source>
        <strain evidence="7 8">Washington</strain>
    </source>
</reference>
<evidence type="ECO:0000313" key="8">
    <source>
        <dbReference type="Proteomes" id="UP000217428"/>
    </source>
</evidence>